<evidence type="ECO:0000313" key="10">
    <source>
        <dbReference type="Proteomes" id="UP000078463"/>
    </source>
</evidence>
<dbReference type="PROSITE" id="PS51898">
    <property type="entry name" value="TYR_RECOMBINASE"/>
    <property type="match status" value="1"/>
</dbReference>
<dbReference type="KEGG" id="pwu:A8O14_09225"/>
<organism evidence="9 10">
    <name type="scientific">Polynucleobacter wuianus</name>
    <dbReference type="NCBI Taxonomy" id="1743168"/>
    <lineage>
        <taxon>Bacteria</taxon>
        <taxon>Pseudomonadati</taxon>
        <taxon>Pseudomonadota</taxon>
        <taxon>Betaproteobacteria</taxon>
        <taxon>Burkholderiales</taxon>
        <taxon>Burkholderiaceae</taxon>
        <taxon>Polynucleobacter</taxon>
    </lineage>
</organism>
<dbReference type="InterPro" id="IPR011010">
    <property type="entry name" value="DNA_brk_join_enz"/>
</dbReference>
<dbReference type="PROSITE" id="PS51900">
    <property type="entry name" value="CB"/>
    <property type="match status" value="1"/>
</dbReference>
<keyword evidence="2" id="KW-0229">DNA integration</keyword>
<dbReference type="InterPro" id="IPR002104">
    <property type="entry name" value="Integrase_catalytic"/>
</dbReference>
<dbReference type="PANTHER" id="PTHR30349">
    <property type="entry name" value="PHAGE INTEGRASE-RELATED"/>
    <property type="match status" value="1"/>
</dbReference>
<dbReference type="Gene3D" id="1.10.150.130">
    <property type="match status" value="1"/>
</dbReference>
<dbReference type="EMBL" id="CP015922">
    <property type="protein sequence ID" value="ANJ00245.1"/>
    <property type="molecule type" value="Genomic_DNA"/>
</dbReference>
<keyword evidence="10" id="KW-1185">Reference proteome</keyword>
<dbReference type="InterPro" id="IPR013762">
    <property type="entry name" value="Integrase-like_cat_sf"/>
</dbReference>
<protein>
    <recommendedName>
        <fullName evidence="11">Tyr recombinase domain-containing protein</fullName>
    </recommendedName>
</protein>
<dbReference type="AlphaFoldDB" id="A0A191UGW3"/>
<evidence type="ECO:0000259" key="7">
    <source>
        <dbReference type="PROSITE" id="PS51898"/>
    </source>
</evidence>
<dbReference type="InterPro" id="IPR044068">
    <property type="entry name" value="CB"/>
</dbReference>
<accession>A0A191UGW3</accession>
<dbReference type="OrthoDB" id="102994at2"/>
<dbReference type="RefSeq" id="WP_068949249.1">
    <property type="nucleotide sequence ID" value="NZ_CP015922.1"/>
</dbReference>
<dbReference type="PANTHER" id="PTHR30349:SF41">
    <property type="entry name" value="INTEGRASE_RECOMBINASE PROTEIN MJ0367-RELATED"/>
    <property type="match status" value="1"/>
</dbReference>
<comment type="similarity">
    <text evidence="1">Belongs to the 'phage' integrase family.</text>
</comment>
<dbReference type="GO" id="GO:0006310">
    <property type="term" value="P:DNA recombination"/>
    <property type="evidence" value="ECO:0007669"/>
    <property type="project" value="UniProtKB-KW"/>
</dbReference>
<keyword evidence="3 5" id="KW-0238">DNA-binding</keyword>
<name>A0A191UGW3_9BURK</name>
<evidence type="ECO:0000256" key="4">
    <source>
        <dbReference type="ARBA" id="ARBA00023172"/>
    </source>
</evidence>
<feature type="region of interest" description="Disordered" evidence="6">
    <location>
        <begin position="428"/>
        <end position="448"/>
    </location>
</feature>
<evidence type="ECO:0008006" key="11">
    <source>
        <dbReference type="Google" id="ProtNLM"/>
    </source>
</evidence>
<evidence type="ECO:0000256" key="2">
    <source>
        <dbReference type="ARBA" id="ARBA00022908"/>
    </source>
</evidence>
<reference evidence="10" key="1">
    <citation type="submission" date="2016-05" db="EMBL/GenBank/DDBJ databases">
        <title>Polynucleobacter sp. QLW-P1FAT50C-4 genome.</title>
        <authorList>
            <person name="Hahn M.W."/>
        </authorList>
    </citation>
    <scope>NUCLEOTIDE SEQUENCE [LARGE SCALE GENOMIC DNA]</scope>
    <source>
        <strain evidence="10">QLW-P1FAT50C-4</strain>
    </source>
</reference>
<dbReference type="Gene3D" id="1.10.443.10">
    <property type="entry name" value="Intergrase catalytic core"/>
    <property type="match status" value="1"/>
</dbReference>
<evidence type="ECO:0000256" key="3">
    <source>
        <dbReference type="ARBA" id="ARBA00023125"/>
    </source>
</evidence>
<proteinExistence type="inferred from homology"/>
<gene>
    <name evidence="9" type="ORF">A8O14_09225</name>
</gene>
<evidence type="ECO:0000313" key="9">
    <source>
        <dbReference type="EMBL" id="ANJ00245.1"/>
    </source>
</evidence>
<dbReference type="GO" id="GO:0003677">
    <property type="term" value="F:DNA binding"/>
    <property type="evidence" value="ECO:0007669"/>
    <property type="project" value="UniProtKB-UniRule"/>
</dbReference>
<dbReference type="InterPro" id="IPR010998">
    <property type="entry name" value="Integrase_recombinase_N"/>
</dbReference>
<keyword evidence="4" id="KW-0233">DNA recombination</keyword>
<feature type="domain" description="Tyr recombinase" evidence="7">
    <location>
        <begin position="184"/>
        <end position="417"/>
    </location>
</feature>
<dbReference type="Proteomes" id="UP000078463">
    <property type="component" value="Chromosome"/>
</dbReference>
<sequence length="448" mass="52026">MSIKRKDTHQLIHRNLTLYQREHSAVWQCRYKVDNKWIRSTTKETNYDLAVNRAKELLVEAEIRKRSGIPVVTKRFKDIAMLAIDRMERDLKGGLGKSIYKDYIRIIKEHFIPSLGQRLITNIDYDALQRYYDDREARYGLAISNSNRKTQNAAFNRVFDEAIVRGYLTESNRPKLDGKTKESVRRPAFELHELRALLKLLGPYIESGRTKDVRERREILRDYVEMLVDTGARPGIEILDMKWKQIRFMMNPISTVTDQLDEEGETIEVHSLNRSCEMTVKGKTGQRQIIGRLPSIRVLERIAMRNYGVASSIKDPLAELIKPTNDDFIFRTKEGRDLSDVLNHMFDGFLADHGLLIDPKTNQKRVFYSLRHTYATLALTHDMVPIHTLAKQMGTSVLMIERHYSHLQVIQAIEQLRGTNTRKLIEADSKAADNYPSKKRAQQELRAA</sequence>
<evidence type="ECO:0000259" key="8">
    <source>
        <dbReference type="PROSITE" id="PS51900"/>
    </source>
</evidence>
<dbReference type="STRING" id="1743168.A8O14_09225"/>
<feature type="domain" description="Core-binding (CB)" evidence="8">
    <location>
        <begin position="78"/>
        <end position="163"/>
    </location>
</feature>
<evidence type="ECO:0000256" key="6">
    <source>
        <dbReference type="SAM" id="MobiDB-lite"/>
    </source>
</evidence>
<dbReference type="GO" id="GO:0015074">
    <property type="term" value="P:DNA integration"/>
    <property type="evidence" value="ECO:0007669"/>
    <property type="project" value="UniProtKB-KW"/>
</dbReference>
<evidence type="ECO:0000256" key="5">
    <source>
        <dbReference type="PROSITE-ProRule" id="PRU01248"/>
    </source>
</evidence>
<evidence type="ECO:0000256" key="1">
    <source>
        <dbReference type="ARBA" id="ARBA00008857"/>
    </source>
</evidence>
<dbReference type="SUPFAM" id="SSF56349">
    <property type="entry name" value="DNA breaking-rejoining enzymes"/>
    <property type="match status" value="1"/>
</dbReference>
<dbReference type="InterPro" id="IPR050090">
    <property type="entry name" value="Tyrosine_recombinase_XerCD"/>
</dbReference>